<keyword evidence="2" id="KW-1185">Reference proteome</keyword>
<proteinExistence type="predicted"/>
<protein>
    <submittedName>
        <fullName evidence="1">Phage protein</fullName>
    </submittedName>
</protein>
<reference evidence="1 2" key="1">
    <citation type="journal article" date="2014" name="Genome Biol. Evol.">
        <title>Genome degeneration and adaptation in a nascent stage of symbiosis.</title>
        <authorList>
            <person name="Oakeson K.F."/>
            <person name="Gil R."/>
            <person name="Clayton A.L."/>
            <person name="Dunn D.M."/>
            <person name="von Niederhausern A.C."/>
            <person name="Hamil C."/>
            <person name="Aoyagi A."/>
            <person name="Duval B."/>
            <person name="Baca A."/>
            <person name="Silva F.J."/>
            <person name="Vallier A."/>
            <person name="Jackson D.G."/>
            <person name="Latorre A."/>
            <person name="Weiss R.B."/>
            <person name="Heddi A."/>
            <person name="Moya A."/>
            <person name="Dale C."/>
        </authorList>
    </citation>
    <scope>NUCLEOTIDE SEQUENCE [LARGE SCALE GENOMIC DNA]</scope>
    <source>
        <strain evidence="1 2">HS1</strain>
    </source>
</reference>
<organism evidence="1 2">
    <name type="scientific">Sodalis praecaptivus</name>
    <dbReference type="NCBI Taxonomy" id="1239307"/>
    <lineage>
        <taxon>Bacteria</taxon>
        <taxon>Pseudomonadati</taxon>
        <taxon>Pseudomonadota</taxon>
        <taxon>Gammaproteobacteria</taxon>
        <taxon>Enterobacterales</taxon>
        <taxon>Bruguierivoracaceae</taxon>
        <taxon>Sodalis</taxon>
    </lineage>
</organism>
<dbReference type="KEGG" id="sod:Sant_2931"/>
<evidence type="ECO:0000313" key="1">
    <source>
        <dbReference type="EMBL" id="AHF77940.1"/>
    </source>
</evidence>
<gene>
    <name evidence="1" type="ORF">Sant_2931</name>
</gene>
<sequence length="142" mass="16247">MGNLGYFEGDTCARDGCEGVIELEEVENCSCHLYAPCWRHENADMWCPECGWQASKDPLCVREISTISLGGPLPLIETRRRVLDPTKIDWITKMHSSSSMIKEGVYPEYLTRQEVEKEVRGTFGGRFEYFGDGKFKYIAYTD</sequence>
<dbReference type="RefSeq" id="WP_038668649.1">
    <property type="nucleotide sequence ID" value="NZ_CP006569.1"/>
</dbReference>
<accession>W0I0F5</accession>
<dbReference type="HOGENOM" id="CLU_148658_0_0_6"/>
<dbReference type="EMBL" id="CP006569">
    <property type="protein sequence ID" value="AHF77940.1"/>
    <property type="molecule type" value="Genomic_DNA"/>
</dbReference>
<dbReference type="AlphaFoldDB" id="W0I0F5"/>
<dbReference type="OrthoDB" id="8451014at2"/>
<dbReference type="Proteomes" id="UP000019028">
    <property type="component" value="Chromosome"/>
</dbReference>
<evidence type="ECO:0000313" key="2">
    <source>
        <dbReference type="Proteomes" id="UP000019028"/>
    </source>
</evidence>
<name>W0I0F5_9GAMM</name>